<evidence type="ECO:0000256" key="8">
    <source>
        <dbReference type="ARBA" id="ARBA00054940"/>
    </source>
</evidence>
<dbReference type="PANTHER" id="PTHR11067:SF9">
    <property type="entry name" value="INOSINE TRIPHOSPHATE PYROPHOSPHATASE"/>
    <property type="match status" value="1"/>
</dbReference>
<comment type="catalytic activity">
    <reaction evidence="11">
        <text>N(6)-hydroxy-dATP + H2O = N(6)-hydroxy-dAMP + diphosphate + H(+)</text>
        <dbReference type="Rhea" id="RHEA:83971"/>
        <dbReference type="ChEBI" id="CHEBI:15377"/>
        <dbReference type="ChEBI" id="CHEBI:15378"/>
        <dbReference type="ChEBI" id="CHEBI:33019"/>
        <dbReference type="ChEBI" id="CHEBI:233529"/>
        <dbReference type="ChEBI" id="CHEBI:233530"/>
    </reaction>
    <physiologicalReaction direction="left-to-right" evidence="11">
        <dbReference type="Rhea" id="RHEA:83972"/>
    </physiologicalReaction>
</comment>
<dbReference type="GO" id="GO:0036222">
    <property type="term" value="F:XTP diphosphatase activity"/>
    <property type="evidence" value="ECO:0007669"/>
    <property type="project" value="UniProtKB-UniRule"/>
</dbReference>
<dbReference type="Gene3D" id="3.90.950.10">
    <property type="match status" value="1"/>
</dbReference>
<organism evidence="14 15">
    <name type="scientific">Entomortierella parvispora</name>
    <dbReference type="NCBI Taxonomy" id="205924"/>
    <lineage>
        <taxon>Eukaryota</taxon>
        <taxon>Fungi</taxon>
        <taxon>Fungi incertae sedis</taxon>
        <taxon>Mucoromycota</taxon>
        <taxon>Mortierellomycotina</taxon>
        <taxon>Mortierellomycetes</taxon>
        <taxon>Mortierellales</taxon>
        <taxon>Mortierellaceae</taxon>
        <taxon>Entomortierella</taxon>
    </lineage>
</organism>
<dbReference type="InterPro" id="IPR029001">
    <property type="entry name" value="ITPase-like_fam"/>
</dbReference>
<feature type="binding site" evidence="12">
    <location>
        <position position="50"/>
    </location>
    <ligand>
        <name>ITP</name>
        <dbReference type="ChEBI" id="CHEBI:61402"/>
    </ligand>
</feature>
<name>A0A9P3HCT5_9FUNG</name>
<protein>
    <recommendedName>
        <fullName evidence="12">Inosine triphosphate pyrophosphatase</fullName>
        <shortName evidence="12">ITPase</shortName>
        <shortName evidence="12">Inosine triphosphatase</shortName>
        <ecNumber evidence="12">3.6.1.66</ecNumber>
    </recommendedName>
    <alternativeName>
        <fullName evidence="12">Non-canonical purine NTP pyrophosphatase</fullName>
    </alternativeName>
    <alternativeName>
        <fullName evidence="12">Non-standard purine NTP pyrophosphatase</fullName>
    </alternativeName>
    <alternativeName>
        <fullName evidence="12">Nucleoside-triphosphate diphosphatase</fullName>
    </alternativeName>
    <alternativeName>
        <fullName evidence="12">Nucleoside-triphosphate pyrophosphatase</fullName>
        <shortName evidence="12">NTPase</shortName>
    </alternativeName>
    <alternativeName>
        <fullName evidence="12">XTP/dITP diphosphatase</fullName>
    </alternativeName>
</protein>
<proteinExistence type="inferred from homology"/>
<comment type="subunit">
    <text evidence="12">Homodimer.</text>
</comment>
<comment type="similarity">
    <text evidence="1 12 13">Belongs to the HAM1 NTPase family.</text>
</comment>
<evidence type="ECO:0000256" key="11">
    <source>
        <dbReference type="ARBA" id="ARBA00093271"/>
    </source>
</evidence>
<keyword evidence="4 12" id="KW-0547">Nucleotide-binding</keyword>
<dbReference type="Proteomes" id="UP000827284">
    <property type="component" value="Unassembled WGS sequence"/>
</dbReference>
<evidence type="ECO:0000256" key="6">
    <source>
        <dbReference type="ARBA" id="ARBA00022842"/>
    </source>
</evidence>
<evidence type="ECO:0000256" key="9">
    <source>
        <dbReference type="ARBA" id="ARBA00093218"/>
    </source>
</evidence>
<sequence length="188" mass="20643">MSLKKLVFVTGNKNKLLEVQQILGPHVDLHNVKLDLPEFQGTTQDVAREKCKMAADIVKGPVITEDTSLGFNALNGLPGPYIKWFLEGVGHTGLNKMLDGFDDRSAFALCTFALSEGPGTEPILFEGRNDGTIVTARGPTNFGWDPVFLPNGYESTYAEMDKETKNAISHRSRALAKLRAYLEKEVSA</sequence>
<comment type="function">
    <text evidence="12">Pyrophosphatase that hydrolyzes non-canonical purine nucleotides such as inosine triphosphate (ITP), deoxyinosine triphosphate (dITP) or xanthosine 5'-triphosphate (XTP) to their respective monophosphate derivatives. The enzyme does not distinguish between the deoxy- and ribose forms. Probably excludes non-canonical purines from RNA and DNA precursor pools, thus preventing their incorporation into RNA and DNA and avoiding chromosomal lesions.</text>
</comment>
<evidence type="ECO:0000313" key="15">
    <source>
        <dbReference type="Proteomes" id="UP000827284"/>
    </source>
</evidence>
<keyword evidence="12" id="KW-0539">Nucleus</keyword>
<keyword evidence="15" id="KW-1185">Reference proteome</keyword>
<comment type="catalytic activity">
    <reaction evidence="10">
        <text>dITP + H2O = dIMP + diphosphate + H(+)</text>
        <dbReference type="Rhea" id="RHEA:28342"/>
        <dbReference type="ChEBI" id="CHEBI:15377"/>
        <dbReference type="ChEBI" id="CHEBI:15378"/>
        <dbReference type="ChEBI" id="CHEBI:33019"/>
        <dbReference type="ChEBI" id="CHEBI:61194"/>
        <dbReference type="ChEBI" id="CHEBI:61382"/>
        <dbReference type="EC" id="3.6.1.66"/>
    </reaction>
    <physiologicalReaction direction="left-to-right" evidence="10">
        <dbReference type="Rhea" id="RHEA:28343"/>
    </physiologicalReaction>
</comment>
<evidence type="ECO:0000256" key="4">
    <source>
        <dbReference type="ARBA" id="ARBA00022741"/>
    </source>
</evidence>
<dbReference type="GO" id="GO:0009117">
    <property type="term" value="P:nucleotide metabolic process"/>
    <property type="evidence" value="ECO:0007669"/>
    <property type="project" value="UniProtKB-KW"/>
</dbReference>
<dbReference type="OrthoDB" id="6288734at2759"/>
<dbReference type="GO" id="GO:0035870">
    <property type="term" value="F:dITP diphosphatase activity"/>
    <property type="evidence" value="ECO:0007669"/>
    <property type="project" value="UniProtKB-UniRule"/>
</dbReference>
<evidence type="ECO:0000313" key="14">
    <source>
        <dbReference type="EMBL" id="GJJ74391.1"/>
    </source>
</evidence>
<dbReference type="AlphaFoldDB" id="A0A9P3HCT5"/>
<comment type="catalytic activity">
    <reaction evidence="9">
        <text>ITP + H2O = IMP + diphosphate + H(+)</text>
        <dbReference type="Rhea" id="RHEA:29399"/>
        <dbReference type="ChEBI" id="CHEBI:15377"/>
        <dbReference type="ChEBI" id="CHEBI:15378"/>
        <dbReference type="ChEBI" id="CHEBI:33019"/>
        <dbReference type="ChEBI" id="CHEBI:58053"/>
        <dbReference type="ChEBI" id="CHEBI:61402"/>
        <dbReference type="EC" id="3.6.1.66"/>
    </reaction>
    <physiologicalReaction direction="left-to-right" evidence="9">
        <dbReference type="Rhea" id="RHEA:29400"/>
    </physiologicalReaction>
</comment>
<evidence type="ECO:0000256" key="12">
    <source>
        <dbReference type="HAMAP-Rule" id="MF_03148"/>
    </source>
</evidence>
<dbReference type="GO" id="GO:0009204">
    <property type="term" value="P:deoxyribonucleoside triphosphate catabolic process"/>
    <property type="evidence" value="ECO:0007669"/>
    <property type="project" value="UniProtKB-UniRule"/>
</dbReference>
<dbReference type="InterPro" id="IPR027502">
    <property type="entry name" value="ITPase"/>
</dbReference>
<comment type="cofactor">
    <cofactor evidence="12">
        <name>Mg(2+)</name>
        <dbReference type="ChEBI" id="CHEBI:18420"/>
    </cofactor>
    <cofactor evidence="12">
        <name>Mn(2+)</name>
        <dbReference type="ChEBI" id="CHEBI:29035"/>
    </cofactor>
    <text evidence="12">Binds 1 divalent metal cation per subunit; can use either Mg(2+) or Mn(2+).</text>
</comment>
<keyword evidence="2 12" id="KW-0963">Cytoplasm</keyword>
<dbReference type="EMBL" id="BQFW01000009">
    <property type="protein sequence ID" value="GJJ74391.1"/>
    <property type="molecule type" value="Genomic_DNA"/>
</dbReference>
<feature type="binding site" evidence="12">
    <location>
        <position position="66"/>
    </location>
    <ligand>
        <name>Mg(2+)</name>
        <dbReference type="ChEBI" id="CHEBI:18420"/>
    </ligand>
</feature>
<evidence type="ECO:0000256" key="10">
    <source>
        <dbReference type="ARBA" id="ARBA00093255"/>
    </source>
</evidence>
<evidence type="ECO:0000256" key="3">
    <source>
        <dbReference type="ARBA" id="ARBA00022723"/>
    </source>
</evidence>
<dbReference type="GO" id="GO:0000166">
    <property type="term" value="F:nucleotide binding"/>
    <property type="evidence" value="ECO:0007669"/>
    <property type="project" value="UniProtKB-KW"/>
</dbReference>
<feature type="binding site" evidence="12">
    <location>
        <begin position="10"/>
        <end position="15"/>
    </location>
    <ligand>
        <name>ITP</name>
        <dbReference type="ChEBI" id="CHEBI:61402"/>
    </ligand>
</feature>
<comment type="subcellular location">
    <subcellularLocation>
        <location evidence="12">Cytoplasm</location>
    </subcellularLocation>
    <subcellularLocation>
        <location evidence="12">Nucleus</location>
    </subcellularLocation>
</comment>
<feature type="binding site" evidence="12">
    <location>
        <begin position="66"/>
        <end position="67"/>
    </location>
    <ligand>
        <name>ITP</name>
        <dbReference type="ChEBI" id="CHEBI:61402"/>
    </ligand>
</feature>
<dbReference type="GO" id="GO:0036220">
    <property type="term" value="F:ITP diphosphatase activity"/>
    <property type="evidence" value="ECO:0007669"/>
    <property type="project" value="UniProtKB-UniRule"/>
</dbReference>
<feature type="binding site" evidence="12">
    <location>
        <position position="165"/>
    </location>
    <ligand>
        <name>ITP</name>
        <dbReference type="ChEBI" id="CHEBI:61402"/>
    </ligand>
</feature>
<dbReference type="GO" id="GO:0005737">
    <property type="term" value="C:cytoplasm"/>
    <property type="evidence" value="ECO:0007669"/>
    <property type="project" value="UniProtKB-SubCell"/>
</dbReference>
<evidence type="ECO:0000256" key="5">
    <source>
        <dbReference type="ARBA" id="ARBA00022801"/>
    </source>
</evidence>
<dbReference type="InterPro" id="IPR002637">
    <property type="entry name" value="RdgB/HAM1"/>
</dbReference>
<feature type="binding site" evidence="12">
    <location>
        <begin position="170"/>
        <end position="171"/>
    </location>
    <ligand>
        <name>ITP</name>
        <dbReference type="ChEBI" id="CHEBI:61402"/>
    </ligand>
</feature>
<comment type="caution">
    <text evidence="14">The sequence shown here is derived from an EMBL/GenBank/DDBJ whole genome shotgun (WGS) entry which is preliminary data.</text>
</comment>
<dbReference type="GO" id="GO:0005634">
    <property type="term" value="C:nucleus"/>
    <property type="evidence" value="ECO:0007669"/>
    <property type="project" value="UniProtKB-SubCell"/>
</dbReference>
<evidence type="ECO:0000256" key="1">
    <source>
        <dbReference type="ARBA" id="ARBA00008023"/>
    </source>
</evidence>
<feature type="binding site" evidence="12">
    <location>
        <begin position="142"/>
        <end position="145"/>
    </location>
    <ligand>
        <name>ITP</name>
        <dbReference type="ChEBI" id="CHEBI:61402"/>
    </ligand>
</feature>
<keyword evidence="7 12" id="KW-0546">Nucleotide metabolism</keyword>
<dbReference type="NCBIfam" id="TIGR00042">
    <property type="entry name" value="RdgB/HAM1 family non-canonical purine NTP pyrophosphatase"/>
    <property type="match status" value="1"/>
</dbReference>
<keyword evidence="12" id="KW-0464">Manganese</keyword>
<keyword evidence="5 12" id="KW-0378">Hydrolase</keyword>
<dbReference type="EC" id="3.6.1.66" evidence="12"/>
<dbReference type="GO" id="GO:0046872">
    <property type="term" value="F:metal ion binding"/>
    <property type="evidence" value="ECO:0007669"/>
    <property type="project" value="UniProtKB-KW"/>
</dbReference>
<dbReference type="PANTHER" id="PTHR11067">
    <property type="entry name" value="INOSINE TRIPHOSPHATE PYROPHOSPHATASE/HAM1 PROTEIN"/>
    <property type="match status" value="1"/>
</dbReference>
<comment type="function">
    <text evidence="8">Pyrophosphatase that hydrolyzes the non-canonical purine nucleotides inosine triphosphate (ITP), deoxyinosine triphosphate (dITP) as well as 2'-deoxy-N-6-hydroxylaminopurine triphosphate (dHAPTP) and xanthosine 5'-triphosphate (XTP) to their respective monophosphate derivatives. The enzyme does not distinguish between the deoxy- and ribose forms. Probably excludes non-canonical purines from RNA and DNA precursor pools, thus preventing their incorporation into RNA and DNA and avoiding chromosomal lesions.</text>
</comment>
<evidence type="ECO:0000256" key="7">
    <source>
        <dbReference type="ARBA" id="ARBA00023080"/>
    </source>
</evidence>
<evidence type="ECO:0000256" key="2">
    <source>
        <dbReference type="ARBA" id="ARBA00022490"/>
    </source>
</evidence>
<dbReference type="CDD" id="cd00515">
    <property type="entry name" value="HAM1"/>
    <property type="match status" value="1"/>
</dbReference>
<gene>
    <name evidence="14" type="ORF">EMPS_06749</name>
</gene>
<comment type="catalytic activity">
    <reaction evidence="12">
        <text>XTP + H2O = XMP + diphosphate + H(+)</text>
        <dbReference type="Rhea" id="RHEA:28610"/>
        <dbReference type="ChEBI" id="CHEBI:15377"/>
        <dbReference type="ChEBI" id="CHEBI:15378"/>
        <dbReference type="ChEBI" id="CHEBI:33019"/>
        <dbReference type="ChEBI" id="CHEBI:57464"/>
        <dbReference type="ChEBI" id="CHEBI:61314"/>
        <dbReference type="EC" id="3.6.1.66"/>
    </reaction>
</comment>
<reference evidence="14" key="1">
    <citation type="submission" date="2021-11" db="EMBL/GenBank/DDBJ databases">
        <authorList>
            <person name="Herlambang A."/>
            <person name="Guo Y."/>
            <person name="Takashima Y."/>
            <person name="Nishizawa T."/>
        </authorList>
    </citation>
    <scope>NUCLEOTIDE SEQUENCE</scope>
    <source>
        <strain evidence="14">E1425</strain>
    </source>
</reference>
<feature type="binding site" evidence="12">
    <location>
        <position position="38"/>
    </location>
    <ligand>
        <name>Mg(2+)</name>
        <dbReference type="ChEBI" id="CHEBI:18420"/>
    </ligand>
</feature>
<keyword evidence="6 12" id="KW-0460">Magnesium</keyword>
<accession>A0A9P3HCT5</accession>
<reference evidence="14" key="2">
    <citation type="journal article" date="2022" name="Microbiol. Resour. Announc.">
        <title>Whole-Genome Sequence of Entomortierella parvispora E1425, a Mucoromycotan Fungus Associated with Burkholderiaceae-Related Endosymbiotic Bacteria.</title>
        <authorList>
            <person name="Herlambang A."/>
            <person name="Guo Y."/>
            <person name="Takashima Y."/>
            <person name="Narisawa K."/>
            <person name="Ohta H."/>
            <person name="Nishizawa T."/>
        </authorList>
    </citation>
    <scope>NUCLEOTIDE SEQUENCE</scope>
    <source>
        <strain evidence="14">E1425</strain>
    </source>
</reference>
<dbReference type="HAMAP" id="MF_03148">
    <property type="entry name" value="HAM1_NTPase"/>
    <property type="match status" value="1"/>
</dbReference>
<keyword evidence="3 12" id="KW-0479">Metal-binding</keyword>
<dbReference type="Pfam" id="PF01725">
    <property type="entry name" value="Ham1p_like"/>
    <property type="match status" value="1"/>
</dbReference>
<evidence type="ECO:0000256" key="13">
    <source>
        <dbReference type="RuleBase" id="RU003781"/>
    </source>
</evidence>
<dbReference type="FunFam" id="3.90.950.10:FF:000003">
    <property type="entry name" value="Inosine triphosphate pyrophosphatase"/>
    <property type="match status" value="1"/>
</dbReference>
<dbReference type="SUPFAM" id="SSF52972">
    <property type="entry name" value="ITPase-like"/>
    <property type="match status" value="1"/>
</dbReference>